<dbReference type="Gene3D" id="3.40.50.80">
    <property type="entry name" value="Nucleotide-binding domain of ferredoxin-NADP reductase (FNR) module"/>
    <property type="match status" value="1"/>
</dbReference>
<dbReference type="EMBL" id="CP126210">
    <property type="protein sequence ID" value="WIA12013.1"/>
    <property type="molecule type" value="Genomic_DNA"/>
</dbReference>
<evidence type="ECO:0000256" key="1">
    <source>
        <dbReference type="ARBA" id="ARBA00023002"/>
    </source>
</evidence>
<dbReference type="SUPFAM" id="SSF52343">
    <property type="entry name" value="Ferredoxin reductase-like, C-terminal NADP-linked domain"/>
    <property type="match status" value="1"/>
</dbReference>
<dbReference type="InterPro" id="IPR052128">
    <property type="entry name" value="Oxidoreductase_NAD-binding"/>
</dbReference>
<organism evidence="4 5">
    <name type="scientific">Tetradesmus obliquus</name>
    <name type="common">Green alga</name>
    <name type="synonym">Acutodesmus obliquus</name>
    <dbReference type="NCBI Taxonomy" id="3088"/>
    <lineage>
        <taxon>Eukaryota</taxon>
        <taxon>Viridiplantae</taxon>
        <taxon>Chlorophyta</taxon>
        <taxon>core chlorophytes</taxon>
        <taxon>Chlorophyceae</taxon>
        <taxon>CS clade</taxon>
        <taxon>Sphaeropleales</taxon>
        <taxon>Scenedesmaceae</taxon>
        <taxon>Tetradesmus</taxon>
    </lineage>
</organism>
<reference evidence="4 5" key="1">
    <citation type="submission" date="2023-05" db="EMBL/GenBank/DDBJ databases">
        <title>A 100% complete, gapless, phased diploid assembly of the Scenedesmus obliquus UTEX 3031 genome.</title>
        <authorList>
            <person name="Biondi T.C."/>
            <person name="Hanschen E.R."/>
            <person name="Kwon T."/>
            <person name="Eng W."/>
            <person name="Kruse C.P.S."/>
            <person name="Koehler S.I."/>
            <person name="Kunde Y."/>
            <person name="Gleasner C.D."/>
            <person name="You Mak K.T."/>
            <person name="Polle J."/>
            <person name="Hovde B.T."/>
            <person name="Starkenburg S.R."/>
        </authorList>
    </citation>
    <scope>NUCLEOTIDE SEQUENCE [LARGE SCALE GENOMIC DNA]</scope>
    <source>
        <strain evidence="4 5">DOE0152z</strain>
    </source>
</reference>
<dbReference type="InterPro" id="IPR039261">
    <property type="entry name" value="FNR_nucleotide-bd"/>
</dbReference>
<evidence type="ECO:0000256" key="2">
    <source>
        <dbReference type="ARBA" id="ARBA00023027"/>
    </source>
</evidence>
<sequence>MVAAATAVSRAMQATIESVVTETPTVMMLRLKLEAPNNIGFAPGQWVDFHVPGLQAVGGYSICSTPSQLQQTGTMDLCVKRSGHPCAQWVHAEASTGKQVSVAVGGSFTLQPDSCSKPCLFVAGGIGITALSSMLGSLVEQQQQQQQQQPNAGELHQPRQPFLLYSAAEPSEFALLKQLLHWQQAGAINMQLHTTRTHSLPPVLQEAINHQQQQQLQQQQLQQQQMSEDVVQALLRLGLPHTSVHTERWW</sequence>
<dbReference type="PROSITE" id="PS51384">
    <property type="entry name" value="FAD_FR"/>
    <property type="match status" value="1"/>
</dbReference>
<dbReference type="PANTHER" id="PTHR46505:SF1">
    <property type="entry name" value="OXIDOREDUCTASE NAD-BINDING DOMAIN-CONTAINING PROTEIN 1"/>
    <property type="match status" value="1"/>
</dbReference>
<keyword evidence="5" id="KW-1185">Reference proteome</keyword>
<accession>A0ABY8TSA0</accession>
<feature type="domain" description="FAD-binding FR-type" evidence="3">
    <location>
        <begin position="9"/>
        <end position="113"/>
    </location>
</feature>
<evidence type="ECO:0000313" key="4">
    <source>
        <dbReference type="EMBL" id="WIA12013.1"/>
    </source>
</evidence>
<dbReference type="Gene3D" id="2.40.30.10">
    <property type="entry name" value="Translation factors"/>
    <property type="match status" value="1"/>
</dbReference>
<dbReference type="PRINTS" id="PR00410">
    <property type="entry name" value="PHEHYDRXLASE"/>
</dbReference>
<evidence type="ECO:0000313" key="5">
    <source>
        <dbReference type="Proteomes" id="UP001244341"/>
    </source>
</evidence>
<dbReference type="InterPro" id="IPR017938">
    <property type="entry name" value="Riboflavin_synthase-like_b-brl"/>
</dbReference>
<proteinExistence type="predicted"/>
<keyword evidence="1" id="KW-0560">Oxidoreductase</keyword>
<dbReference type="Proteomes" id="UP001244341">
    <property type="component" value="Chromosome 3b"/>
</dbReference>
<dbReference type="Pfam" id="PF08030">
    <property type="entry name" value="NAD_binding_6"/>
    <property type="match status" value="1"/>
</dbReference>
<name>A0ABY8TSA0_TETOB</name>
<dbReference type="PANTHER" id="PTHR46505">
    <property type="entry name" value="OXIDOREDUCTASE NAD-BINDING DOMAIN-CONTAINING PROTEIN 1"/>
    <property type="match status" value="1"/>
</dbReference>
<keyword evidence="2" id="KW-0520">NAD</keyword>
<dbReference type="CDD" id="cd00322">
    <property type="entry name" value="FNR_like"/>
    <property type="match status" value="1"/>
</dbReference>
<evidence type="ECO:0000259" key="3">
    <source>
        <dbReference type="PROSITE" id="PS51384"/>
    </source>
</evidence>
<gene>
    <name evidence="4" type="ORF">OEZ85_012094</name>
</gene>
<protein>
    <recommendedName>
        <fullName evidence="3">FAD-binding FR-type domain-containing protein</fullName>
    </recommendedName>
</protein>
<dbReference type="InterPro" id="IPR013121">
    <property type="entry name" value="Fe_red_NAD-bd_6"/>
</dbReference>
<dbReference type="SUPFAM" id="SSF63380">
    <property type="entry name" value="Riboflavin synthase domain-like"/>
    <property type="match status" value="1"/>
</dbReference>
<dbReference type="InterPro" id="IPR017927">
    <property type="entry name" value="FAD-bd_FR_type"/>
</dbReference>